<keyword evidence="1" id="KW-0472">Membrane</keyword>
<proteinExistence type="predicted"/>
<accession>A0A1R0KD67</accession>
<dbReference type="OrthoDB" id="3472201at2"/>
<feature type="transmembrane region" description="Helical" evidence="1">
    <location>
        <begin position="188"/>
        <end position="208"/>
    </location>
</feature>
<comment type="caution">
    <text evidence="2">The sequence shown here is derived from an EMBL/GenBank/DDBJ whole genome shotgun (WGS) entry which is preliminary data.</text>
</comment>
<dbReference type="RefSeq" id="WP_076168971.1">
    <property type="nucleotide sequence ID" value="NZ_JBEZVB010000088.1"/>
</dbReference>
<keyword evidence="1" id="KW-0812">Transmembrane</keyword>
<evidence type="ECO:0000256" key="1">
    <source>
        <dbReference type="SAM" id="Phobius"/>
    </source>
</evidence>
<dbReference type="Proteomes" id="UP000187486">
    <property type="component" value="Unassembled WGS sequence"/>
</dbReference>
<name>A0A1R0KD67_9PSEU</name>
<protein>
    <submittedName>
        <fullName evidence="2">Uncharacterized protein</fullName>
    </submittedName>
</protein>
<dbReference type="EMBL" id="MQUQ01000044">
    <property type="protein sequence ID" value="OLZ42884.1"/>
    <property type="molecule type" value="Genomic_DNA"/>
</dbReference>
<evidence type="ECO:0000313" key="2">
    <source>
        <dbReference type="EMBL" id="OLZ42884.1"/>
    </source>
</evidence>
<reference evidence="2 3" key="1">
    <citation type="submission" date="2016-01" db="EMBL/GenBank/DDBJ databases">
        <title>Amycolatopsis coloradensis genome sequencing and assembly.</title>
        <authorList>
            <person name="Mayilraj S."/>
        </authorList>
    </citation>
    <scope>NUCLEOTIDE SEQUENCE [LARGE SCALE GENOMIC DNA]</scope>
    <source>
        <strain evidence="2 3">DSM 44225</strain>
    </source>
</reference>
<gene>
    <name evidence="2" type="ORF">BS329_41090</name>
</gene>
<keyword evidence="1" id="KW-1133">Transmembrane helix</keyword>
<dbReference type="AlphaFoldDB" id="A0A1R0KD67"/>
<sequence>MAIGLAVSACGSADTPDPKPNLVKEYWESSAVKNDRLPGYGAAPEDRQANLAAYYSPEQLLSRLMSVFTCTKGPGSGGRGGDRFDTSCDLSAAVRRAIQEAGGDPQRVSARVVLVKHPDGVLELMTLVIANDKAIDANGETYSGLDQFRAGNDLLDSDDVILVPRELTRVTGDNELVTVYGHTPWVGWPWLLGGGVLVLAVILLLLLIRRKVRRARQRGEPGDHDLGTSS</sequence>
<keyword evidence="3" id="KW-1185">Reference proteome</keyword>
<organism evidence="2 3">
    <name type="scientific">Amycolatopsis coloradensis</name>
    <dbReference type="NCBI Taxonomy" id="76021"/>
    <lineage>
        <taxon>Bacteria</taxon>
        <taxon>Bacillati</taxon>
        <taxon>Actinomycetota</taxon>
        <taxon>Actinomycetes</taxon>
        <taxon>Pseudonocardiales</taxon>
        <taxon>Pseudonocardiaceae</taxon>
        <taxon>Amycolatopsis</taxon>
    </lineage>
</organism>
<evidence type="ECO:0000313" key="3">
    <source>
        <dbReference type="Proteomes" id="UP000187486"/>
    </source>
</evidence>